<feature type="region of interest" description="Disordered" evidence="7">
    <location>
        <begin position="269"/>
        <end position="290"/>
    </location>
</feature>
<feature type="compositionally biased region" description="Polar residues" evidence="7">
    <location>
        <begin position="269"/>
        <end position="283"/>
    </location>
</feature>
<evidence type="ECO:0000256" key="2">
    <source>
        <dbReference type="ARBA" id="ARBA00022723"/>
    </source>
</evidence>
<dbReference type="Pfam" id="PF08600">
    <property type="entry name" value="NuBaID_C"/>
    <property type="match status" value="1"/>
</dbReference>
<dbReference type="GO" id="GO:0008270">
    <property type="term" value="F:zinc ion binding"/>
    <property type="evidence" value="ECO:0007669"/>
    <property type="project" value="UniProtKB-KW"/>
</dbReference>
<comment type="subcellular location">
    <subcellularLocation>
        <location evidence="1">Nucleus</location>
    </subcellularLocation>
</comment>
<keyword evidence="3" id="KW-0863">Zinc-finger</keyword>
<keyword evidence="11" id="KW-1185">Reference proteome</keyword>
<evidence type="ECO:0000256" key="5">
    <source>
        <dbReference type="ARBA" id="ARBA00023242"/>
    </source>
</evidence>
<evidence type="ECO:0000313" key="11">
    <source>
        <dbReference type="Proteomes" id="UP000242188"/>
    </source>
</evidence>
<evidence type="ECO:0000259" key="9">
    <source>
        <dbReference type="Pfam" id="PF08600"/>
    </source>
</evidence>
<feature type="region of interest" description="Disordered" evidence="7">
    <location>
        <begin position="321"/>
        <end position="361"/>
    </location>
</feature>
<evidence type="ECO:0000256" key="1">
    <source>
        <dbReference type="ARBA" id="ARBA00004123"/>
    </source>
</evidence>
<organism evidence="10 11">
    <name type="scientific">Mizuhopecten yessoensis</name>
    <name type="common">Japanese scallop</name>
    <name type="synonym">Patinopecten yessoensis</name>
    <dbReference type="NCBI Taxonomy" id="6573"/>
    <lineage>
        <taxon>Eukaryota</taxon>
        <taxon>Metazoa</taxon>
        <taxon>Spiralia</taxon>
        <taxon>Lophotrochozoa</taxon>
        <taxon>Mollusca</taxon>
        <taxon>Bivalvia</taxon>
        <taxon>Autobranchia</taxon>
        <taxon>Pteriomorphia</taxon>
        <taxon>Pectinida</taxon>
        <taxon>Pectinoidea</taxon>
        <taxon>Pectinidae</taxon>
        <taxon>Mizuhopecten</taxon>
    </lineage>
</organism>
<dbReference type="OrthoDB" id="614844at2759"/>
<accession>A0A210Q4A8</accession>
<evidence type="ECO:0000256" key="6">
    <source>
        <dbReference type="ARBA" id="ARBA00044931"/>
    </source>
</evidence>
<evidence type="ECO:0000259" key="8">
    <source>
        <dbReference type="Pfam" id="PF07967"/>
    </source>
</evidence>
<feature type="compositionally biased region" description="Polar residues" evidence="7">
    <location>
        <begin position="48"/>
        <end position="57"/>
    </location>
</feature>
<feature type="compositionally biased region" description="Polar residues" evidence="7">
    <location>
        <begin position="323"/>
        <end position="334"/>
    </location>
</feature>
<keyword evidence="2" id="KW-0479">Metal-binding</keyword>
<feature type="domain" description="NuBaID C-terminal" evidence="9">
    <location>
        <begin position="235"/>
        <end position="315"/>
    </location>
</feature>
<comment type="caution">
    <text evidence="10">The sequence shown here is derived from an EMBL/GenBank/DDBJ whole genome shotgun (WGS) entry which is preliminary data.</text>
</comment>
<gene>
    <name evidence="10" type="ORF">KP79_PYT11218</name>
</gene>
<evidence type="ECO:0000313" key="10">
    <source>
        <dbReference type="EMBL" id="OWF43574.1"/>
    </source>
</evidence>
<dbReference type="PANTHER" id="PTHR15835:SF6">
    <property type="entry name" value="ZINC FINGER C3HC-TYPE PROTEIN 1"/>
    <property type="match status" value="1"/>
</dbReference>
<dbReference type="InterPro" id="IPR012935">
    <property type="entry name" value="NuBaID_N"/>
</dbReference>
<proteinExistence type="predicted"/>
<evidence type="ECO:0000256" key="7">
    <source>
        <dbReference type="SAM" id="MobiDB-lite"/>
    </source>
</evidence>
<protein>
    <submittedName>
        <fullName evidence="10">Nuclear-interacting partner of ALK</fullName>
    </submittedName>
</protein>
<dbReference type="InterPro" id="IPR013909">
    <property type="entry name" value="NuBaID_C"/>
</dbReference>
<evidence type="ECO:0000256" key="3">
    <source>
        <dbReference type="ARBA" id="ARBA00022771"/>
    </source>
</evidence>
<dbReference type="STRING" id="6573.A0A210Q4A8"/>
<keyword evidence="5" id="KW-0539">Nucleus</keyword>
<feature type="domain" description="C3HC-type" evidence="8">
    <location>
        <begin position="71"/>
        <end position="198"/>
    </location>
</feature>
<sequence>MATPEKVTPERVKRLLSSFLVPETLDFEYERNPATPAKNECDKESHNKSNGQQQTSTNKEDASPAQKGPHPRSREAYFQRVHTFTTFNWFAKPVDLSPLVCARYGWQVIETDMLGCVGCKAKLSGQLPKTRDQQIYPDCCKKLKHGLTWSHKKSCSWSSNPSPESFAVIPLYNIKEIRQNFDTRLKILQACDSQLPVVTNRSMVKQGLDEEIIEDIVNYFLSDRDQPVTENSKAAFLLALCGWNLSDKGSTTLECSFCQRTIGLWNYKSSGGTQTTENEQEQSGDGPVAKKFKVTEKDNFDPIAEHRYWCSWLVDLSAPRDVSTPSKGSQGSQYSSPVCSPSTPNSSSFNSSFGEGSPGTSQLDLTTRPWFSMLKLVCPGKVMDTEPTMTDRFKQNSPTAGLRQLRRLMRGWSSAYIKSPDKPS</sequence>
<keyword evidence="4" id="KW-0862">Zinc</keyword>
<dbReference type="GO" id="GO:0005634">
    <property type="term" value="C:nucleus"/>
    <property type="evidence" value="ECO:0007669"/>
    <property type="project" value="UniProtKB-SubCell"/>
</dbReference>
<feature type="region of interest" description="Disordered" evidence="7">
    <location>
        <begin position="30"/>
        <end position="73"/>
    </location>
</feature>
<evidence type="ECO:0000256" key="4">
    <source>
        <dbReference type="ARBA" id="ARBA00022833"/>
    </source>
</evidence>
<dbReference type="Pfam" id="PF07967">
    <property type="entry name" value="zf-C3HC"/>
    <property type="match status" value="1"/>
</dbReference>
<reference evidence="10 11" key="1">
    <citation type="journal article" date="2017" name="Nat. Ecol. Evol.">
        <title>Scallop genome provides insights into evolution of bilaterian karyotype and development.</title>
        <authorList>
            <person name="Wang S."/>
            <person name="Zhang J."/>
            <person name="Jiao W."/>
            <person name="Li J."/>
            <person name="Xun X."/>
            <person name="Sun Y."/>
            <person name="Guo X."/>
            <person name="Huan P."/>
            <person name="Dong B."/>
            <person name="Zhang L."/>
            <person name="Hu X."/>
            <person name="Sun X."/>
            <person name="Wang J."/>
            <person name="Zhao C."/>
            <person name="Wang Y."/>
            <person name="Wang D."/>
            <person name="Huang X."/>
            <person name="Wang R."/>
            <person name="Lv J."/>
            <person name="Li Y."/>
            <person name="Zhang Z."/>
            <person name="Liu B."/>
            <person name="Lu W."/>
            <person name="Hui Y."/>
            <person name="Liang J."/>
            <person name="Zhou Z."/>
            <person name="Hou R."/>
            <person name="Li X."/>
            <person name="Liu Y."/>
            <person name="Li H."/>
            <person name="Ning X."/>
            <person name="Lin Y."/>
            <person name="Zhao L."/>
            <person name="Xing Q."/>
            <person name="Dou J."/>
            <person name="Li Y."/>
            <person name="Mao J."/>
            <person name="Guo H."/>
            <person name="Dou H."/>
            <person name="Li T."/>
            <person name="Mu C."/>
            <person name="Jiang W."/>
            <person name="Fu Q."/>
            <person name="Fu X."/>
            <person name="Miao Y."/>
            <person name="Liu J."/>
            <person name="Yu Q."/>
            <person name="Li R."/>
            <person name="Liao H."/>
            <person name="Li X."/>
            <person name="Kong Y."/>
            <person name="Jiang Z."/>
            <person name="Chourrout D."/>
            <person name="Li R."/>
            <person name="Bao Z."/>
        </authorList>
    </citation>
    <scope>NUCLEOTIDE SEQUENCE [LARGE SCALE GENOMIC DNA]</scope>
    <source>
        <strain evidence="10 11">PY_sf001</strain>
    </source>
</reference>
<dbReference type="Proteomes" id="UP000242188">
    <property type="component" value="Unassembled WGS sequence"/>
</dbReference>
<dbReference type="AlphaFoldDB" id="A0A210Q4A8"/>
<dbReference type="PANTHER" id="PTHR15835">
    <property type="entry name" value="NUCLEAR-INTERACTING PARTNER OF ALK"/>
    <property type="match status" value="1"/>
</dbReference>
<name>A0A210Q4A8_MIZYE</name>
<feature type="compositionally biased region" description="Low complexity" evidence="7">
    <location>
        <begin position="335"/>
        <end position="355"/>
    </location>
</feature>
<dbReference type="EMBL" id="NEDP02005055">
    <property type="protein sequence ID" value="OWF43574.1"/>
    <property type="molecule type" value="Genomic_DNA"/>
</dbReference>
<comment type="function">
    <text evidence="6">Required for proper positioning of a substantial amount of TPR at the nuclear basket (NB) through interaction with TPR.</text>
</comment>